<sequence>MCGRGGSGWRQTRDTESMG</sequence>
<accession>A0A7R9KQB1</accession>
<reference evidence="1" key="1">
    <citation type="submission" date="2020-11" db="EMBL/GenBank/DDBJ databases">
        <authorList>
            <person name="Tran Van P."/>
        </authorList>
    </citation>
    <scope>NUCLEOTIDE SEQUENCE</scope>
</reference>
<proteinExistence type="predicted"/>
<name>A0A7R9KQB1_9ACAR</name>
<dbReference type="EMBL" id="CAJPIZ010004466">
    <property type="protein sequence ID" value="CAG2107566.1"/>
    <property type="molecule type" value="Genomic_DNA"/>
</dbReference>
<dbReference type="EMBL" id="OC859041">
    <property type="protein sequence ID" value="CAD7627136.1"/>
    <property type="molecule type" value="Genomic_DNA"/>
</dbReference>
<evidence type="ECO:0000313" key="2">
    <source>
        <dbReference type="Proteomes" id="UP000759131"/>
    </source>
</evidence>
<dbReference type="AlphaFoldDB" id="A0A7R9KQB1"/>
<keyword evidence="2" id="KW-1185">Reference proteome</keyword>
<protein>
    <submittedName>
        <fullName evidence="1">Uncharacterized protein</fullName>
    </submittedName>
</protein>
<gene>
    <name evidence="1" type="ORF">OSB1V03_LOCUS7566</name>
</gene>
<organism evidence="1">
    <name type="scientific">Medioppia subpectinata</name>
    <dbReference type="NCBI Taxonomy" id="1979941"/>
    <lineage>
        <taxon>Eukaryota</taxon>
        <taxon>Metazoa</taxon>
        <taxon>Ecdysozoa</taxon>
        <taxon>Arthropoda</taxon>
        <taxon>Chelicerata</taxon>
        <taxon>Arachnida</taxon>
        <taxon>Acari</taxon>
        <taxon>Acariformes</taxon>
        <taxon>Sarcoptiformes</taxon>
        <taxon>Oribatida</taxon>
        <taxon>Brachypylina</taxon>
        <taxon>Oppioidea</taxon>
        <taxon>Oppiidae</taxon>
        <taxon>Medioppia</taxon>
    </lineage>
</organism>
<evidence type="ECO:0000313" key="1">
    <source>
        <dbReference type="EMBL" id="CAD7627136.1"/>
    </source>
</evidence>
<dbReference type="Proteomes" id="UP000759131">
    <property type="component" value="Unassembled WGS sequence"/>
</dbReference>